<dbReference type="Pfam" id="PF13966">
    <property type="entry name" value="zf-RVT"/>
    <property type="match status" value="1"/>
</dbReference>
<dbReference type="EMBL" id="QGNW01000136">
    <property type="protein sequence ID" value="RVW92579.1"/>
    <property type="molecule type" value="Genomic_DNA"/>
</dbReference>
<protein>
    <recommendedName>
        <fullName evidence="1">Reverse transcriptase zinc-binding domain-containing protein</fullName>
    </recommendedName>
</protein>
<name>A0A438I7E2_VITVI</name>
<sequence length="172" mass="19844">MVKTMGGGVPTRLAFQVGNGQRVRFWMDKWCGDESLCESFPPYLPFLRLRKLGWQMFGTLKPEDSPLFPCGSIWRSSVPPKVAFFTWKAFWGKVLALDQLQRRGNFLANRCVLCLSKAETVDHLLHYAKTRVLWNLLFSLFGVSWILSCLMEETLLRWHGSFVGKARKRLGK</sequence>
<evidence type="ECO:0000259" key="1">
    <source>
        <dbReference type="Pfam" id="PF13966"/>
    </source>
</evidence>
<proteinExistence type="predicted"/>
<feature type="domain" description="Reverse transcriptase zinc-binding" evidence="1">
    <location>
        <begin position="60"/>
        <end position="129"/>
    </location>
</feature>
<evidence type="ECO:0000313" key="2">
    <source>
        <dbReference type="EMBL" id="RVW92579.1"/>
    </source>
</evidence>
<comment type="caution">
    <text evidence="2">The sequence shown here is derived from an EMBL/GenBank/DDBJ whole genome shotgun (WGS) entry which is preliminary data.</text>
</comment>
<reference evidence="2 3" key="1">
    <citation type="journal article" date="2018" name="PLoS Genet.">
        <title>Population sequencing reveals clonal diversity and ancestral inbreeding in the grapevine cultivar Chardonnay.</title>
        <authorList>
            <person name="Roach M.J."/>
            <person name="Johnson D.L."/>
            <person name="Bohlmann J."/>
            <person name="van Vuuren H.J."/>
            <person name="Jones S.J."/>
            <person name="Pretorius I.S."/>
            <person name="Schmidt S.A."/>
            <person name="Borneman A.R."/>
        </authorList>
    </citation>
    <scope>NUCLEOTIDE SEQUENCE [LARGE SCALE GENOMIC DNA]</scope>
    <source>
        <strain evidence="3">cv. Chardonnay</strain>
        <tissue evidence="2">Leaf</tissue>
    </source>
</reference>
<dbReference type="AlphaFoldDB" id="A0A438I7E2"/>
<evidence type="ECO:0000313" key="3">
    <source>
        <dbReference type="Proteomes" id="UP000288805"/>
    </source>
</evidence>
<dbReference type="InterPro" id="IPR026960">
    <property type="entry name" value="RVT-Znf"/>
</dbReference>
<accession>A0A438I7E2</accession>
<gene>
    <name evidence="2" type="ORF">CK203_039470</name>
</gene>
<dbReference type="Proteomes" id="UP000288805">
    <property type="component" value="Unassembled WGS sequence"/>
</dbReference>
<organism evidence="2 3">
    <name type="scientific">Vitis vinifera</name>
    <name type="common">Grape</name>
    <dbReference type="NCBI Taxonomy" id="29760"/>
    <lineage>
        <taxon>Eukaryota</taxon>
        <taxon>Viridiplantae</taxon>
        <taxon>Streptophyta</taxon>
        <taxon>Embryophyta</taxon>
        <taxon>Tracheophyta</taxon>
        <taxon>Spermatophyta</taxon>
        <taxon>Magnoliopsida</taxon>
        <taxon>eudicotyledons</taxon>
        <taxon>Gunneridae</taxon>
        <taxon>Pentapetalae</taxon>
        <taxon>rosids</taxon>
        <taxon>Vitales</taxon>
        <taxon>Vitaceae</taxon>
        <taxon>Viteae</taxon>
        <taxon>Vitis</taxon>
    </lineage>
</organism>